<feature type="compositionally biased region" description="Basic and acidic residues" evidence="6">
    <location>
        <begin position="942"/>
        <end position="954"/>
    </location>
</feature>
<dbReference type="STRING" id="147828.A0A4S2MIZ4"/>
<gene>
    <name evidence="7" type="ORF">CRM22_001037</name>
</gene>
<dbReference type="GO" id="GO:0015631">
    <property type="term" value="F:tubulin binding"/>
    <property type="evidence" value="ECO:0007669"/>
    <property type="project" value="TreeGrafter"/>
</dbReference>
<dbReference type="OrthoDB" id="202825at2759"/>
<dbReference type="SUPFAM" id="SSF56059">
    <property type="entry name" value="Glutathione synthetase ATP-binding domain-like"/>
    <property type="match status" value="1"/>
</dbReference>
<dbReference type="InterPro" id="IPR004344">
    <property type="entry name" value="TTL/TTLL_fam"/>
</dbReference>
<evidence type="ECO:0000256" key="5">
    <source>
        <dbReference type="ARBA" id="ARBA00022840"/>
    </source>
</evidence>
<dbReference type="Proteomes" id="UP000308267">
    <property type="component" value="Unassembled WGS sequence"/>
</dbReference>
<dbReference type="EMBL" id="SJOL01001977">
    <property type="protein sequence ID" value="TGZ74247.1"/>
    <property type="molecule type" value="Genomic_DNA"/>
</dbReference>
<feature type="region of interest" description="Disordered" evidence="6">
    <location>
        <begin position="91"/>
        <end position="110"/>
    </location>
</feature>
<dbReference type="EMBL" id="SJOL01001977">
    <property type="protein sequence ID" value="TGZ74248.1"/>
    <property type="molecule type" value="Genomic_DNA"/>
</dbReference>
<evidence type="ECO:0000256" key="1">
    <source>
        <dbReference type="ARBA" id="ARBA00006820"/>
    </source>
</evidence>
<keyword evidence="5" id="KW-0067">ATP-binding</keyword>
<dbReference type="AlphaFoldDB" id="A0A4S2MIZ4"/>
<dbReference type="GO" id="GO:0070740">
    <property type="term" value="F:tubulin-glutamic acid ligase activity"/>
    <property type="evidence" value="ECO:0007669"/>
    <property type="project" value="TreeGrafter"/>
</dbReference>
<dbReference type="PANTHER" id="PTHR12241:SF161">
    <property type="entry name" value="TUBULIN POLYGLUTAMYLASE TTLL6"/>
    <property type="match status" value="1"/>
</dbReference>
<feature type="region of interest" description="Disordered" evidence="6">
    <location>
        <begin position="805"/>
        <end position="831"/>
    </location>
</feature>
<dbReference type="GO" id="GO:0036064">
    <property type="term" value="C:ciliary basal body"/>
    <property type="evidence" value="ECO:0007669"/>
    <property type="project" value="TreeGrafter"/>
</dbReference>
<feature type="compositionally biased region" description="Basic and acidic residues" evidence="6">
    <location>
        <begin position="681"/>
        <end position="694"/>
    </location>
</feature>
<evidence type="ECO:0000256" key="4">
    <source>
        <dbReference type="ARBA" id="ARBA00022741"/>
    </source>
</evidence>
<evidence type="ECO:0000313" key="7">
    <source>
        <dbReference type="EMBL" id="TGZ74247.1"/>
    </source>
</evidence>
<dbReference type="PROSITE" id="PS51221">
    <property type="entry name" value="TTL"/>
    <property type="match status" value="1"/>
</dbReference>
<feature type="region of interest" description="Disordered" evidence="6">
    <location>
        <begin position="676"/>
        <end position="697"/>
    </location>
</feature>
<keyword evidence="2" id="KW-0436">Ligase</keyword>
<dbReference type="Pfam" id="PF03133">
    <property type="entry name" value="TTL"/>
    <property type="match status" value="1"/>
</dbReference>
<accession>A0A4S2MIZ4</accession>
<dbReference type="GO" id="GO:0005874">
    <property type="term" value="C:microtubule"/>
    <property type="evidence" value="ECO:0007669"/>
    <property type="project" value="UniProtKB-KW"/>
</dbReference>
<dbReference type="FunFam" id="3.30.470.20:FF:000009">
    <property type="entry name" value="tubulin polyglutamylase TTLL5 isoform X1"/>
    <property type="match status" value="1"/>
</dbReference>
<proteinExistence type="inferred from homology"/>
<protein>
    <submittedName>
        <fullName evidence="7">Uncharacterized protein</fullName>
    </submittedName>
</protein>
<evidence type="ECO:0000313" key="8">
    <source>
        <dbReference type="Proteomes" id="UP000308267"/>
    </source>
</evidence>
<name>A0A4S2MIZ4_OPIFE</name>
<evidence type="ECO:0000256" key="2">
    <source>
        <dbReference type="ARBA" id="ARBA00022598"/>
    </source>
</evidence>
<organism evidence="7 8">
    <name type="scientific">Opisthorchis felineus</name>
    <dbReference type="NCBI Taxonomy" id="147828"/>
    <lineage>
        <taxon>Eukaryota</taxon>
        <taxon>Metazoa</taxon>
        <taxon>Spiralia</taxon>
        <taxon>Lophotrochozoa</taxon>
        <taxon>Platyhelminthes</taxon>
        <taxon>Trematoda</taxon>
        <taxon>Digenea</taxon>
        <taxon>Opisthorchiida</taxon>
        <taxon>Opisthorchiata</taxon>
        <taxon>Opisthorchiidae</taxon>
        <taxon>Opisthorchis</taxon>
    </lineage>
</organism>
<comment type="similarity">
    <text evidence="1">Belongs to the tubulin--tyrosine ligase family.</text>
</comment>
<feature type="compositionally biased region" description="Polar residues" evidence="6">
    <location>
        <begin position="814"/>
        <end position="831"/>
    </location>
</feature>
<keyword evidence="3" id="KW-0493">Microtubule</keyword>
<sequence>MADTTYFLTKAISNTINRRDQGSSSSSSSVYDAPNDVCEVNKDEVSASRGLGLIDDENLFILPPEDAEEISDREELRQEYHGVITSKLADDDALDNSLPPHSSKKKKKKRPYTINLSNCKYDSVRRVARRFGFREVEEDDEWNLYWTDFSVSLDRVFVMKTWQKINHFPGMSELCRKDSLARNLNRMAKIFPKDYAIYPKTWSLPAEWNELQAYARKRKSRTYILKPDSGCQGRGIYLTRSIREIRPMENMICQVYISKPFLIDGYKFDMRLYVLLTSCDPLRMYMFKDGLVRFTTIQYVEPNQRNMHNMYMHLTNYAVQKHSDGYIRDDEEGGTKRRVTTLNRWFTQNGYNLEKIWNDVDDVVIKTVLSGYAVLRHNYRTCFPNHSQMSACFEILGFDIMFNHKLKPFVLEVNHSPSFSTDSKLDKEIKETMLWDTLRLVHFGMVTKKKCVEDERKRIRSRLLQKMQKKEIKDANEKKVAESVTSAERYEHAHVGNFRLIFPCANMERYEPFLTPHAPFYQETMTYKVRSECARQLREEIRQKQEKLDAIQNRNKIPQPESPAPKKITTKVQRRINRIGSGHNISSKRPISVTRHSFGDHGTSETTVSLVMSTVGQPGHMNPNLIPQAIVPEEEEERRRNLQMRERLMQTTGVIDMVRRLLLNSRGVQATFPTEPYSLKADGREGAPDTKNERPSSLAAHLSRVYYPRETTSTVNRQIFFSRNNSSQRDGAIAQPSIDIPNFLDQGNPTKVTGQLAMVSLSRNNPRNSLTRHISVNPTEQSLPLWSGLAYPMVRPCKPMLATAAERTGRQRSHTPSACRQNGIQTAPDSTLLNERNPITRQRFGVRHTTYFDRKAEAREIIGELLIKPILANTGFDRISDQHQTVNGTHFRMSNNSALTGDTRRDERYRLGKHSAPVKGSSNWRAKEKCREISGSTIPRFTETRLHASPKESKNPPSPRRHQATE</sequence>
<keyword evidence="4" id="KW-0547">Nucleotide-binding</keyword>
<dbReference type="GO" id="GO:0005524">
    <property type="term" value="F:ATP binding"/>
    <property type="evidence" value="ECO:0007669"/>
    <property type="project" value="UniProtKB-KW"/>
</dbReference>
<reference evidence="7 8" key="1">
    <citation type="journal article" date="2019" name="BMC Genomics">
        <title>New insights from Opisthorchis felineus genome: update on genomics of the epidemiologically important liver flukes.</title>
        <authorList>
            <person name="Ershov N.I."/>
            <person name="Mordvinov V.A."/>
            <person name="Prokhortchouk E.B."/>
            <person name="Pakharukova M.Y."/>
            <person name="Gunbin K.V."/>
            <person name="Ustyantsev K."/>
            <person name="Genaev M.A."/>
            <person name="Blinov A.G."/>
            <person name="Mazur A."/>
            <person name="Boulygina E."/>
            <person name="Tsygankova S."/>
            <person name="Khrameeva E."/>
            <person name="Chekanov N."/>
            <person name="Fan G."/>
            <person name="Xiao A."/>
            <person name="Zhang H."/>
            <person name="Xu X."/>
            <person name="Yang H."/>
            <person name="Solovyev V."/>
            <person name="Lee S.M."/>
            <person name="Liu X."/>
            <person name="Afonnikov D.A."/>
            <person name="Skryabin K.G."/>
        </authorList>
    </citation>
    <scope>NUCLEOTIDE SEQUENCE [LARGE SCALE GENOMIC DNA]</scope>
    <source>
        <strain evidence="7">AK-0245</strain>
        <tissue evidence="7">Whole organism</tissue>
    </source>
</reference>
<keyword evidence="8" id="KW-1185">Reference proteome</keyword>
<evidence type="ECO:0000256" key="3">
    <source>
        <dbReference type="ARBA" id="ARBA00022701"/>
    </source>
</evidence>
<feature type="region of interest" description="Disordered" evidence="6">
    <location>
        <begin position="914"/>
        <end position="966"/>
    </location>
</feature>
<comment type="caution">
    <text evidence="7">The sequence shown here is derived from an EMBL/GenBank/DDBJ whole genome shotgun (WGS) entry which is preliminary data.</text>
</comment>
<dbReference type="Gene3D" id="3.30.470.20">
    <property type="entry name" value="ATP-grasp fold, B domain"/>
    <property type="match status" value="1"/>
</dbReference>
<evidence type="ECO:0000256" key="6">
    <source>
        <dbReference type="SAM" id="MobiDB-lite"/>
    </source>
</evidence>
<dbReference type="PANTHER" id="PTHR12241">
    <property type="entry name" value="TUBULIN POLYGLUTAMYLASE"/>
    <property type="match status" value="1"/>
</dbReference>
<dbReference type="GO" id="GO:0000226">
    <property type="term" value="P:microtubule cytoskeleton organization"/>
    <property type="evidence" value="ECO:0007669"/>
    <property type="project" value="TreeGrafter"/>
</dbReference>